<dbReference type="HOGENOM" id="CLU_998183_0_0_1"/>
<protein>
    <submittedName>
        <fullName evidence="1">Uncharacterized protein</fullName>
    </submittedName>
</protein>
<dbReference type="GeneID" id="8440743"/>
<dbReference type="RefSeq" id="XP_002545029.1">
    <property type="nucleotide sequence ID" value="XM_002544983.1"/>
</dbReference>
<gene>
    <name evidence="1" type="ORF">UREG_04546</name>
</gene>
<reference evidence="2" key="1">
    <citation type="journal article" date="2009" name="Genome Res.">
        <title>Comparative genomic analyses of the human fungal pathogens Coccidioides and their relatives.</title>
        <authorList>
            <person name="Sharpton T.J."/>
            <person name="Stajich J.E."/>
            <person name="Rounsley S.D."/>
            <person name="Gardner M.J."/>
            <person name="Wortman J.R."/>
            <person name="Jordar V.S."/>
            <person name="Maiti R."/>
            <person name="Kodira C.D."/>
            <person name="Neafsey D.E."/>
            <person name="Zeng Q."/>
            <person name="Hung C.-Y."/>
            <person name="McMahan C."/>
            <person name="Muszewska A."/>
            <person name="Grynberg M."/>
            <person name="Mandel M.A."/>
            <person name="Kellner E.M."/>
            <person name="Barker B.M."/>
            <person name="Galgiani J.N."/>
            <person name="Orbach M.J."/>
            <person name="Kirkland T.N."/>
            <person name="Cole G.T."/>
            <person name="Henn M.R."/>
            <person name="Birren B.W."/>
            <person name="Taylor J.W."/>
        </authorList>
    </citation>
    <scope>NUCLEOTIDE SEQUENCE [LARGE SCALE GENOMIC DNA]</scope>
    <source>
        <strain evidence="2">UAMH 1704</strain>
    </source>
</reference>
<organism evidence="1 2">
    <name type="scientific">Uncinocarpus reesii (strain UAMH 1704)</name>
    <dbReference type="NCBI Taxonomy" id="336963"/>
    <lineage>
        <taxon>Eukaryota</taxon>
        <taxon>Fungi</taxon>
        <taxon>Dikarya</taxon>
        <taxon>Ascomycota</taxon>
        <taxon>Pezizomycotina</taxon>
        <taxon>Eurotiomycetes</taxon>
        <taxon>Eurotiomycetidae</taxon>
        <taxon>Onygenales</taxon>
        <taxon>Onygenaceae</taxon>
        <taxon>Uncinocarpus</taxon>
    </lineage>
</organism>
<evidence type="ECO:0000313" key="1">
    <source>
        <dbReference type="EMBL" id="EEP79700.1"/>
    </source>
</evidence>
<sequence>MTIPWARFQGCWKALDKPEEPNDGILQSCPINASLGSLKRVRWTQEVPICPQTVADPSLLGGYILGRLNCRAPDHPLNTQLPPRLTSPPNQHTLSLSFSVAYLPAVLFSTDILLCARPLNPLSSKPINSIPTSLPSQRRGHLFTASSGNPEIQPLNLHRLPGTSSPPPFGLRVKENFHFSSHIFHPSTDSSSTLIALACPQPFNSTCPLDSPSPPTVPASSSPYPTAFLLSKTWPHPANHAAHSRTAKNSPSASSATALSAKAISAASTACSSLIPAAV</sequence>
<dbReference type="EMBL" id="CH476616">
    <property type="protein sequence ID" value="EEP79700.1"/>
    <property type="molecule type" value="Genomic_DNA"/>
</dbReference>
<evidence type="ECO:0000313" key="2">
    <source>
        <dbReference type="Proteomes" id="UP000002058"/>
    </source>
</evidence>
<keyword evidence="2" id="KW-1185">Reference proteome</keyword>
<proteinExistence type="predicted"/>
<accession>C4JPG4</accession>
<dbReference type="AlphaFoldDB" id="C4JPG4"/>
<dbReference type="VEuPathDB" id="FungiDB:UREG_04546"/>
<dbReference type="InParanoid" id="C4JPG4"/>
<dbReference type="Proteomes" id="UP000002058">
    <property type="component" value="Unassembled WGS sequence"/>
</dbReference>
<dbReference type="KEGG" id="ure:UREG_04546"/>
<name>C4JPG4_UNCRE</name>